<evidence type="ECO:0000259" key="2">
    <source>
        <dbReference type="PROSITE" id="PS51352"/>
    </source>
</evidence>
<evidence type="ECO:0000313" key="4">
    <source>
        <dbReference type="Proteomes" id="UP000619376"/>
    </source>
</evidence>
<gene>
    <name evidence="3" type="ORF">GCM10017781_15040</name>
</gene>
<sequence>MRMNPSLTAAALSAALAGVAVAGMTTPAMAGHDMTMPRGYQEYTKAAFDAAKEQRRILFFHATWCPNCRADEADIVRNAASIPADVVIFKADFDKESALKKQYGIPVQDTFVLVDGTGRAVKKWAGSGLRGGGLKAILAAAFPKKM</sequence>
<dbReference type="InterPro" id="IPR036249">
    <property type="entry name" value="Thioredoxin-like_sf"/>
</dbReference>
<dbReference type="SUPFAM" id="SSF52833">
    <property type="entry name" value="Thioredoxin-like"/>
    <property type="match status" value="1"/>
</dbReference>
<accession>A0ABQ3JLJ5</accession>
<keyword evidence="4" id="KW-1185">Reference proteome</keyword>
<evidence type="ECO:0000256" key="1">
    <source>
        <dbReference type="SAM" id="SignalP"/>
    </source>
</evidence>
<feature type="signal peptide" evidence="1">
    <location>
        <begin position="1"/>
        <end position="30"/>
    </location>
</feature>
<name>A0ABQ3JLJ5_9DEIO</name>
<dbReference type="EMBL" id="BNAJ01000003">
    <property type="protein sequence ID" value="GHF39505.1"/>
    <property type="molecule type" value="Genomic_DNA"/>
</dbReference>
<dbReference type="Pfam" id="PF00085">
    <property type="entry name" value="Thioredoxin"/>
    <property type="match status" value="1"/>
</dbReference>
<organism evidence="3 4">
    <name type="scientific">Deinococcus metalli</name>
    <dbReference type="NCBI Taxonomy" id="1141878"/>
    <lineage>
        <taxon>Bacteria</taxon>
        <taxon>Thermotogati</taxon>
        <taxon>Deinococcota</taxon>
        <taxon>Deinococci</taxon>
        <taxon>Deinococcales</taxon>
        <taxon>Deinococcaceae</taxon>
        <taxon>Deinococcus</taxon>
    </lineage>
</organism>
<protein>
    <recommendedName>
        <fullName evidence="2">Thioredoxin domain-containing protein</fullName>
    </recommendedName>
</protein>
<comment type="caution">
    <text evidence="3">The sequence shown here is derived from an EMBL/GenBank/DDBJ whole genome shotgun (WGS) entry which is preliminary data.</text>
</comment>
<reference evidence="4" key="1">
    <citation type="journal article" date="2019" name="Int. J. Syst. Evol. Microbiol.">
        <title>The Global Catalogue of Microorganisms (GCM) 10K type strain sequencing project: providing services to taxonomists for standard genome sequencing and annotation.</title>
        <authorList>
            <consortium name="The Broad Institute Genomics Platform"/>
            <consortium name="The Broad Institute Genome Sequencing Center for Infectious Disease"/>
            <person name="Wu L."/>
            <person name="Ma J."/>
        </authorList>
    </citation>
    <scope>NUCLEOTIDE SEQUENCE [LARGE SCALE GENOMIC DNA]</scope>
    <source>
        <strain evidence="4">CGMCC 1.18437</strain>
    </source>
</reference>
<keyword evidence="1" id="KW-0732">Signal</keyword>
<proteinExistence type="predicted"/>
<evidence type="ECO:0000313" key="3">
    <source>
        <dbReference type="EMBL" id="GHF39505.1"/>
    </source>
</evidence>
<feature type="chain" id="PRO_5047164935" description="Thioredoxin domain-containing protein" evidence="1">
    <location>
        <begin position="31"/>
        <end position="146"/>
    </location>
</feature>
<dbReference type="InterPro" id="IPR013766">
    <property type="entry name" value="Thioredoxin_domain"/>
</dbReference>
<dbReference type="CDD" id="cd02947">
    <property type="entry name" value="TRX_family"/>
    <property type="match status" value="1"/>
</dbReference>
<dbReference type="Proteomes" id="UP000619376">
    <property type="component" value="Unassembled WGS sequence"/>
</dbReference>
<feature type="domain" description="Thioredoxin" evidence="2">
    <location>
        <begin position="15"/>
        <end position="143"/>
    </location>
</feature>
<dbReference type="PROSITE" id="PS51352">
    <property type="entry name" value="THIOREDOXIN_2"/>
    <property type="match status" value="1"/>
</dbReference>
<dbReference type="Gene3D" id="3.40.30.10">
    <property type="entry name" value="Glutaredoxin"/>
    <property type="match status" value="1"/>
</dbReference>